<dbReference type="OrthoDB" id="662975at2"/>
<name>A0A437KN42_9FLAO</name>
<accession>A0A437KN42</accession>
<feature type="signal peptide" evidence="1">
    <location>
        <begin position="1"/>
        <end position="23"/>
    </location>
</feature>
<evidence type="ECO:0000313" key="3">
    <source>
        <dbReference type="Proteomes" id="UP000285211"/>
    </source>
</evidence>
<dbReference type="Proteomes" id="UP000285211">
    <property type="component" value="Unassembled WGS sequence"/>
</dbReference>
<proteinExistence type="predicted"/>
<evidence type="ECO:0000256" key="1">
    <source>
        <dbReference type="SAM" id="SignalP"/>
    </source>
</evidence>
<feature type="chain" id="PRO_5019470939" evidence="1">
    <location>
        <begin position="24"/>
        <end position="199"/>
    </location>
</feature>
<dbReference type="AlphaFoldDB" id="A0A437KN42"/>
<sequence>MKKITLLTIGFFLLLLTSFTTQKLPSEFQEKLLKAKMNFETPKNFKEVPIISNNQMNYDYAIKHVEKDFEVRFALHPLVDRLKDYNEKEKNKQPGEINRSPNKLYQGSFVAIAFNISGGKILKGSSIFPPEAIKAEFNADWGAMTMVEAGKEFGQDYKYCVMVAIHKDDVADAYYFYLANDQQTIKEQMQPVFHSLKFN</sequence>
<dbReference type="RefSeq" id="WP_128197078.1">
    <property type="nucleotide sequence ID" value="NZ_SACJ01000012.1"/>
</dbReference>
<keyword evidence="1" id="KW-0732">Signal</keyword>
<organism evidence="2 3">
    <name type="scientific">Flavobacterium sufflavum</name>
    <dbReference type="NCBI Taxonomy" id="1921138"/>
    <lineage>
        <taxon>Bacteria</taxon>
        <taxon>Pseudomonadati</taxon>
        <taxon>Bacteroidota</taxon>
        <taxon>Flavobacteriia</taxon>
        <taxon>Flavobacteriales</taxon>
        <taxon>Flavobacteriaceae</taxon>
        <taxon>Flavobacterium</taxon>
    </lineage>
</organism>
<keyword evidence="3" id="KW-1185">Reference proteome</keyword>
<comment type="caution">
    <text evidence="2">The sequence shown here is derived from an EMBL/GenBank/DDBJ whole genome shotgun (WGS) entry which is preliminary data.</text>
</comment>
<evidence type="ECO:0000313" key="2">
    <source>
        <dbReference type="EMBL" id="RVT72812.1"/>
    </source>
</evidence>
<reference evidence="2 3" key="1">
    <citation type="submission" date="2019-01" db="EMBL/GenBank/DDBJ databases">
        <authorList>
            <person name="Chen W.-M."/>
        </authorList>
    </citation>
    <scope>NUCLEOTIDE SEQUENCE [LARGE SCALE GENOMIC DNA]</scope>
    <source>
        <strain evidence="2 3">BBQ-12</strain>
    </source>
</reference>
<gene>
    <name evidence="2" type="ORF">EOD40_15485</name>
</gene>
<protein>
    <submittedName>
        <fullName evidence="2">Uncharacterized protein</fullName>
    </submittedName>
</protein>
<dbReference type="EMBL" id="SACJ01000012">
    <property type="protein sequence ID" value="RVT72812.1"/>
    <property type="molecule type" value="Genomic_DNA"/>
</dbReference>